<comment type="caution">
    <text evidence="2">The sequence shown here is derived from an EMBL/GenBank/DDBJ whole genome shotgun (WGS) entry which is preliminary data.</text>
</comment>
<dbReference type="RefSeq" id="WP_129428639.1">
    <property type="nucleotide sequence ID" value="NZ_SDWV01000029.1"/>
</dbReference>
<dbReference type="SUPFAM" id="SSF50475">
    <property type="entry name" value="FMN-binding split barrel"/>
    <property type="match status" value="1"/>
</dbReference>
<keyword evidence="3" id="KW-1185">Reference proteome</keyword>
<gene>
    <name evidence="2" type="ORF">EUA94_20125</name>
</gene>
<feature type="domain" description="Pyridoxamine 5'-phosphate oxidase N-terminal" evidence="1">
    <location>
        <begin position="34"/>
        <end position="142"/>
    </location>
</feature>
<dbReference type="Gene3D" id="2.30.110.10">
    <property type="entry name" value="Electron Transport, Fmn-binding Protein, Chain A"/>
    <property type="match status" value="1"/>
</dbReference>
<protein>
    <submittedName>
        <fullName evidence="2">Pyridoxamine 5'-phosphate oxidase family protein</fullName>
    </submittedName>
</protein>
<dbReference type="AlphaFoldDB" id="A0A4Q2SHD3"/>
<dbReference type="Pfam" id="PF01243">
    <property type="entry name" value="PNPOx_N"/>
    <property type="match status" value="1"/>
</dbReference>
<organism evidence="2 3">
    <name type="scientific">Nocardioides zhouii</name>
    <dbReference type="NCBI Taxonomy" id="1168729"/>
    <lineage>
        <taxon>Bacteria</taxon>
        <taxon>Bacillati</taxon>
        <taxon>Actinomycetota</taxon>
        <taxon>Actinomycetes</taxon>
        <taxon>Propionibacteriales</taxon>
        <taxon>Nocardioidaceae</taxon>
        <taxon>Nocardioides</taxon>
    </lineage>
</organism>
<dbReference type="PANTHER" id="PTHR42815:SF2">
    <property type="entry name" value="FAD-BINDING, PUTATIVE (AFU_ORTHOLOGUE AFUA_6G07600)-RELATED"/>
    <property type="match status" value="1"/>
</dbReference>
<evidence type="ECO:0000313" key="2">
    <source>
        <dbReference type="EMBL" id="RYC04876.1"/>
    </source>
</evidence>
<dbReference type="Proteomes" id="UP000291101">
    <property type="component" value="Unassembled WGS sequence"/>
</dbReference>
<proteinExistence type="predicted"/>
<dbReference type="InterPro" id="IPR011576">
    <property type="entry name" value="Pyridox_Oxase_N"/>
</dbReference>
<dbReference type="OrthoDB" id="9786134at2"/>
<evidence type="ECO:0000313" key="3">
    <source>
        <dbReference type="Proteomes" id="UP000291101"/>
    </source>
</evidence>
<evidence type="ECO:0000259" key="1">
    <source>
        <dbReference type="Pfam" id="PF01243"/>
    </source>
</evidence>
<dbReference type="EMBL" id="SDWV01000029">
    <property type="protein sequence ID" value="RYC04876.1"/>
    <property type="molecule type" value="Genomic_DNA"/>
</dbReference>
<name>A0A4Q2SHD3_9ACTN</name>
<accession>A0A4Q2SHD3</accession>
<dbReference type="InterPro" id="IPR012349">
    <property type="entry name" value="Split_barrel_FMN-bd"/>
</dbReference>
<reference evidence="2 3" key="1">
    <citation type="submission" date="2019-01" db="EMBL/GenBank/DDBJ databases">
        <title>Novel species of Nocardioides.</title>
        <authorList>
            <person name="Liu Q."/>
            <person name="X Y.-H."/>
        </authorList>
    </citation>
    <scope>NUCLEOTIDE SEQUENCE [LARGE SCALE GENOMIC DNA]</scope>
    <source>
        <strain evidence="2 3">HLT2-9</strain>
    </source>
</reference>
<sequence length="205" mass="22432">MDYRDSHRALQDAFDTRRLADRLASVAGDDVSGFRDFIEARDMFFLATTDASGQPQCSHKGGDPGFVRVVDPTTLAFPVYDGNGMFLSVGNITENAQVGMLFIDFSDGSRLRVNGEASVDPEDPLVHEFPGAKLVVRVRARAVFPNCRRYVHTHGPTQRSVFVPVAGESPPVPDWKLDEWFDGTLPAGDPALDASHPSAPSIPRF</sequence>
<dbReference type="PANTHER" id="PTHR42815">
    <property type="entry name" value="FAD-BINDING, PUTATIVE (AFU_ORTHOLOGUE AFUA_6G07600)-RELATED"/>
    <property type="match status" value="1"/>
</dbReference>